<dbReference type="PANTHER" id="PTHR43646:SF2">
    <property type="entry name" value="GLYCOSYLTRANSFERASE 2-LIKE DOMAIN-CONTAINING PROTEIN"/>
    <property type="match status" value="1"/>
</dbReference>
<accession>A0A0G1XMG7</accession>
<dbReference type="AlphaFoldDB" id="A0A0G1XMG7"/>
<evidence type="ECO:0000256" key="3">
    <source>
        <dbReference type="ARBA" id="ARBA00022676"/>
    </source>
</evidence>
<dbReference type="GO" id="GO:0016757">
    <property type="term" value="F:glycosyltransferase activity"/>
    <property type="evidence" value="ECO:0007669"/>
    <property type="project" value="UniProtKB-KW"/>
</dbReference>
<dbReference type="Pfam" id="PF00535">
    <property type="entry name" value="Glycos_transf_2"/>
    <property type="match status" value="1"/>
</dbReference>
<dbReference type="EMBL" id="LCRI01000038">
    <property type="protein sequence ID" value="KKW32065.1"/>
    <property type="molecule type" value="Genomic_DNA"/>
</dbReference>
<dbReference type="InterPro" id="IPR029044">
    <property type="entry name" value="Nucleotide-diphossugar_trans"/>
</dbReference>
<evidence type="ECO:0000259" key="6">
    <source>
        <dbReference type="Pfam" id="PF00535"/>
    </source>
</evidence>
<protein>
    <submittedName>
        <fullName evidence="7">Glycosyl transferase family 2</fullName>
    </submittedName>
</protein>
<evidence type="ECO:0000256" key="4">
    <source>
        <dbReference type="ARBA" id="ARBA00022679"/>
    </source>
</evidence>
<proteinExistence type="predicted"/>
<keyword evidence="2" id="KW-1003">Cell membrane</keyword>
<comment type="caution">
    <text evidence="7">The sequence shown here is derived from an EMBL/GenBank/DDBJ whole genome shotgun (WGS) entry which is preliminary data.</text>
</comment>
<dbReference type="Proteomes" id="UP000034711">
    <property type="component" value="Unassembled WGS sequence"/>
</dbReference>
<evidence type="ECO:0000313" key="7">
    <source>
        <dbReference type="EMBL" id="KKW32065.1"/>
    </source>
</evidence>
<keyword evidence="5" id="KW-0472">Membrane</keyword>
<sequence>MNKTTVSIIIPTLNEEKFLPNLLTSIVTQTEKPFEVIVVDGASKDTTVAAAKTFKKKLPLRVIVCERAGVSMQRNRGAAAAQGEWLIFLDADSVLLPYCLSRLAELIQAEMPQFVTSWGKPDSEVVQDSLSTLLYNMVLEGGLLFHRQLSPGPFTAIARQVFEAIGGYDESLEFGEDQNLSQRLADHGVPLFILRETLFVWSMRRFRAQGTVWSAQVYLRSALRVLFTGKNYTHMPGYIMGGHLYDKKRPVKRSVLKTFETKFKKMMREVFA</sequence>
<name>A0A0G1XMG7_9BACT</name>
<evidence type="ECO:0000256" key="2">
    <source>
        <dbReference type="ARBA" id="ARBA00022475"/>
    </source>
</evidence>
<dbReference type="SUPFAM" id="SSF53448">
    <property type="entry name" value="Nucleotide-diphospho-sugar transferases"/>
    <property type="match status" value="1"/>
</dbReference>
<keyword evidence="4 7" id="KW-0808">Transferase</keyword>
<feature type="domain" description="Glycosyltransferase 2-like" evidence="6">
    <location>
        <begin position="7"/>
        <end position="132"/>
    </location>
</feature>
<dbReference type="GO" id="GO:0005886">
    <property type="term" value="C:plasma membrane"/>
    <property type="evidence" value="ECO:0007669"/>
    <property type="project" value="UniProtKB-SubCell"/>
</dbReference>
<comment type="subcellular location">
    <subcellularLocation>
        <location evidence="1">Cell membrane</location>
    </subcellularLocation>
</comment>
<dbReference type="PANTHER" id="PTHR43646">
    <property type="entry name" value="GLYCOSYLTRANSFERASE"/>
    <property type="match status" value="1"/>
</dbReference>
<reference evidence="7 8" key="1">
    <citation type="journal article" date="2015" name="Nature">
        <title>rRNA introns, odd ribosomes, and small enigmatic genomes across a large radiation of phyla.</title>
        <authorList>
            <person name="Brown C.T."/>
            <person name="Hug L.A."/>
            <person name="Thomas B.C."/>
            <person name="Sharon I."/>
            <person name="Castelle C.J."/>
            <person name="Singh A."/>
            <person name="Wilkins M.J."/>
            <person name="Williams K.H."/>
            <person name="Banfield J.F."/>
        </authorList>
    </citation>
    <scope>NUCLEOTIDE SEQUENCE [LARGE SCALE GENOMIC DNA]</scope>
</reference>
<gene>
    <name evidence="7" type="ORF">UY77_C0038G0003</name>
</gene>
<evidence type="ECO:0000256" key="1">
    <source>
        <dbReference type="ARBA" id="ARBA00004236"/>
    </source>
</evidence>
<evidence type="ECO:0000256" key="5">
    <source>
        <dbReference type="ARBA" id="ARBA00023136"/>
    </source>
</evidence>
<dbReference type="Gene3D" id="3.90.550.10">
    <property type="entry name" value="Spore Coat Polysaccharide Biosynthesis Protein SpsA, Chain A"/>
    <property type="match status" value="1"/>
</dbReference>
<organism evidence="7 8">
    <name type="scientific">Candidatus Uhrbacteria bacterium GW2011_GWA2_53_10</name>
    <dbReference type="NCBI Taxonomy" id="1618980"/>
    <lineage>
        <taxon>Bacteria</taxon>
        <taxon>Candidatus Uhriibacteriota</taxon>
    </lineage>
</organism>
<dbReference type="InterPro" id="IPR001173">
    <property type="entry name" value="Glyco_trans_2-like"/>
</dbReference>
<evidence type="ECO:0000313" key="8">
    <source>
        <dbReference type="Proteomes" id="UP000034711"/>
    </source>
</evidence>
<keyword evidence="3" id="KW-0328">Glycosyltransferase</keyword>